<dbReference type="SUPFAM" id="SSF47565">
    <property type="entry name" value="Insect pheromone/odorant-binding proteins"/>
    <property type="match status" value="1"/>
</dbReference>
<dbReference type="EMBL" id="KY445449">
    <property type="protein sequence ID" value="AQN78384.1"/>
    <property type="molecule type" value="mRNA"/>
</dbReference>
<dbReference type="GO" id="GO:0005576">
    <property type="term" value="C:extracellular region"/>
    <property type="evidence" value="ECO:0007669"/>
    <property type="project" value="UniProtKB-SubCell"/>
</dbReference>
<sequence length="156" mass="17643">MNNNMQKNRVRYISSAAFLTIAILVAINIQDGEAGATIAQIRESMKPIGDACIPETGVCEEMLAKTQQGEFPADPELQCYYACVFRMMEVMNGNDQIDTDMVMDKIDAMLPEDLAQRVKENSKICFSKITSNDLCVMSWEFTKCFYELDSSLFFFP</sequence>
<protein>
    <submittedName>
        <fullName evidence="5">Odorant-binding protein 10</fullName>
    </submittedName>
    <submittedName>
        <fullName evidence="4">Odorant-binding protein 6</fullName>
    </submittedName>
</protein>
<evidence type="ECO:0000256" key="3">
    <source>
        <dbReference type="ARBA" id="ARBA00022525"/>
    </source>
</evidence>
<dbReference type="GO" id="GO:0007608">
    <property type="term" value="P:sensory perception of smell"/>
    <property type="evidence" value="ECO:0007669"/>
    <property type="project" value="UniProtKB-ARBA"/>
</dbReference>
<evidence type="ECO:0000313" key="5">
    <source>
        <dbReference type="EMBL" id="AQN78388.1"/>
    </source>
</evidence>
<comment type="subcellular location">
    <subcellularLocation>
        <location evidence="1">Secreted</location>
    </subcellularLocation>
</comment>
<keyword evidence="3" id="KW-0964">Secreted</keyword>
<dbReference type="InterPro" id="IPR006170">
    <property type="entry name" value="PBP/GOBP"/>
</dbReference>
<comment type="similarity">
    <text evidence="2">Belongs to the PBP/GOBP family.</text>
</comment>
<evidence type="ECO:0000256" key="2">
    <source>
        <dbReference type="ARBA" id="ARBA00008098"/>
    </source>
</evidence>
<reference evidence="5" key="1">
    <citation type="journal article" date="2017" name="Comp. Biochem. Physiol. Part D Genomics Proteomics">
        <title>Candidate chemosensory genes identified in the endoparasitoid Meteorus pulchricornis (Hymenoptera: Braconidae) by antennal transcriptome analysis.</title>
        <authorList>
            <person name="Sheng S."/>
            <person name="Liao C.W."/>
            <person name="Zheng Y."/>
            <person name="Zhou Y."/>
            <person name="Xu Y."/>
            <person name="Song W.M."/>
            <person name="He P."/>
            <person name="Zhang J."/>
            <person name="Wu F.A."/>
        </authorList>
    </citation>
    <scope>NUCLEOTIDE SEQUENCE</scope>
    <source>
        <strain evidence="5">Zhenjiang</strain>
    </source>
</reference>
<dbReference type="Pfam" id="PF01395">
    <property type="entry name" value="PBP_GOBP"/>
    <property type="match status" value="1"/>
</dbReference>
<evidence type="ECO:0000256" key="1">
    <source>
        <dbReference type="ARBA" id="ARBA00004613"/>
    </source>
</evidence>
<dbReference type="PANTHER" id="PTHR21364:SF2">
    <property type="entry name" value="GENERAL ODORANT-BINDING PROTEIN 19A"/>
    <property type="match status" value="1"/>
</dbReference>
<accession>A0A1S5VFH3</accession>
<dbReference type="GO" id="GO:0005549">
    <property type="term" value="F:odorant binding"/>
    <property type="evidence" value="ECO:0007669"/>
    <property type="project" value="InterPro"/>
</dbReference>
<dbReference type="CDD" id="cd23992">
    <property type="entry name" value="PBP_GOBP"/>
    <property type="match status" value="1"/>
</dbReference>
<dbReference type="Gene3D" id="1.10.238.20">
    <property type="entry name" value="Pheromone/general odorant binding protein domain"/>
    <property type="match status" value="1"/>
</dbReference>
<name>A0A1S5VFH3_9HYME</name>
<dbReference type="InterPro" id="IPR036728">
    <property type="entry name" value="PBP_GOBP_sf"/>
</dbReference>
<proteinExistence type="evidence at transcript level"/>
<dbReference type="PANTHER" id="PTHR21364">
    <property type="entry name" value="GENERAL ODORANT-BINDING PROTEIN 19A"/>
    <property type="match status" value="1"/>
</dbReference>
<dbReference type="AlphaFoldDB" id="A0A1S5VFH3"/>
<dbReference type="EMBL" id="KY445453">
    <property type="protein sequence ID" value="AQN78388.1"/>
    <property type="molecule type" value="mRNA"/>
</dbReference>
<organism evidence="5">
    <name type="scientific">Meteorus pulchricornis</name>
    <dbReference type="NCBI Taxonomy" id="51522"/>
    <lineage>
        <taxon>Eukaryota</taxon>
        <taxon>Metazoa</taxon>
        <taxon>Ecdysozoa</taxon>
        <taxon>Arthropoda</taxon>
        <taxon>Hexapoda</taxon>
        <taxon>Insecta</taxon>
        <taxon>Pterygota</taxon>
        <taxon>Neoptera</taxon>
        <taxon>Endopterygota</taxon>
        <taxon>Hymenoptera</taxon>
        <taxon>Apocrita</taxon>
        <taxon>Ichneumonoidea</taxon>
        <taxon>Braconidae</taxon>
        <taxon>Meteorinae</taxon>
        <taxon>Meteorus</taxon>
    </lineage>
</organism>
<evidence type="ECO:0000313" key="4">
    <source>
        <dbReference type="EMBL" id="AQN78384.1"/>
    </source>
</evidence>
<dbReference type="FunFam" id="1.10.238.20:FF:000001">
    <property type="entry name" value="General odorant-binding protein lush"/>
    <property type="match status" value="1"/>
</dbReference>
<dbReference type="SMART" id="SM00708">
    <property type="entry name" value="PhBP"/>
    <property type="match status" value="1"/>
</dbReference>